<dbReference type="EMBL" id="KK115857">
    <property type="protein sequence ID" value="KFM66211.1"/>
    <property type="molecule type" value="Genomic_DNA"/>
</dbReference>
<feature type="compositionally biased region" description="Basic and acidic residues" evidence="2">
    <location>
        <begin position="215"/>
        <end position="229"/>
    </location>
</feature>
<dbReference type="InterPro" id="IPR011992">
    <property type="entry name" value="EF-hand-dom_pair"/>
</dbReference>
<evidence type="ECO:0000313" key="4">
    <source>
        <dbReference type="EMBL" id="KFM66211.1"/>
    </source>
</evidence>
<keyword evidence="1" id="KW-0106">Calcium</keyword>
<evidence type="ECO:0000256" key="1">
    <source>
        <dbReference type="ARBA" id="ARBA00022837"/>
    </source>
</evidence>
<protein>
    <submittedName>
        <fullName evidence="4">Polycystin-2</fullName>
    </submittedName>
</protein>
<name>A0A087TM72_STEMI</name>
<feature type="non-terminal residue" evidence="4">
    <location>
        <position position="247"/>
    </location>
</feature>
<dbReference type="Gene3D" id="1.10.238.10">
    <property type="entry name" value="EF-hand"/>
    <property type="match status" value="1"/>
</dbReference>
<dbReference type="Pfam" id="PF13499">
    <property type="entry name" value="EF-hand_7"/>
    <property type="match status" value="1"/>
</dbReference>
<dbReference type="Gene3D" id="1.20.5.340">
    <property type="match status" value="1"/>
</dbReference>
<dbReference type="InterPro" id="IPR002048">
    <property type="entry name" value="EF_hand_dom"/>
</dbReference>
<gene>
    <name evidence="4" type="ORF">X975_08964</name>
</gene>
<dbReference type="OrthoDB" id="6422897at2759"/>
<reference evidence="4 5" key="1">
    <citation type="submission" date="2013-11" db="EMBL/GenBank/DDBJ databases">
        <title>Genome sequencing of Stegodyphus mimosarum.</title>
        <authorList>
            <person name="Bechsgaard J."/>
        </authorList>
    </citation>
    <scope>NUCLEOTIDE SEQUENCE [LARGE SCALE GENOMIC DNA]</scope>
</reference>
<feature type="region of interest" description="Disordered" evidence="2">
    <location>
        <begin position="203"/>
        <end position="247"/>
    </location>
</feature>
<keyword evidence="5" id="KW-1185">Reference proteome</keyword>
<proteinExistence type="predicted"/>
<evidence type="ECO:0000259" key="3">
    <source>
        <dbReference type="PROSITE" id="PS50222"/>
    </source>
</evidence>
<dbReference type="PROSITE" id="PS50222">
    <property type="entry name" value="EF_HAND_2"/>
    <property type="match status" value="2"/>
</dbReference>
<dbReference type="SMART" id="SM00054">
    <property type="entry name" value="EFh"/>
    <property type="match status" value="2"/>
</dbReference>
<dbReference type="Proteomes" id="UP000054359">
    <property type="component" value="Unassembled WGS sequence"/>
</dbReference>
<dbReference type="AlphaFoldDB" id="A0A087TM72"/>
<evidence type="ECO:0000256" key="2">
    <source>
        <dbReference type="SAM" id="MobiDB-lite"/>
    </source>
</evidence>
<organism evidence="4 5">
    <name type="scientific">Stegodyphus mimosarum</name>
    <name type="common">African social velvet spider</name>
    <dbReference type="NCBI Taxonomy" id="407821"/>
    <lineage>
        <taxon>Eukaryota</taxon>
        <taxon>Metazoa</taxon>
        <taxon>Ecdysozoa</taxon>
        <taxon>Arthropoda</taxon>
        <taxon>Chelicerata</taxon>
        <taxon>Arachnida</taxon>
        <taxon>Araneae</taxon>
        <taxon>Araneomorphae</taxon>
        <taxon>Entelegynae</taxon>
        <taxon>Eresoidea</taxon>
        <taxon>Eresidae</taxon>
        <taxon>Stegodyphus</taxon>
    </lineage>
</organism>
<dbReference type="STRING" id="407821.A0A087TM72"/>
<sequence>MNMFLAIINDTYAEVKTEIASQKNEFEIADYFKKGFNNMMGKLGKRNQLLDLQNALKLADTNGDNKLSFEEVRQKLRQQNFTDMEIEMLFAKYDLNNDRELDADETKMMLADLDGQRLEIDRQMKHEQTSGSADSSNTLTLASLVSQQDFNSLSERVDKMENSIGNIVSKIDAVLNKMAAMDRAKAKRRENMNKILSTISESDDLDEKAKRHHMEKMVREELQRWDSDSSLRTPATGNGKPSPKKNK</sequence>
<dbReference type="SUPFAM" id="SSF47473">
    <property type="entry name" value="EF-hand"/>
    <property type="match status" value="1"/>
</dbReference>
<feature type="domain" description="EF-hand" evidence="3">
    <location>
        <begin position="47"/>
        <end position="82"/>
    </location>
</feature>
<evidence type="ECO:0000313" key="5">
    <source>
        <dbReference type="Proteomes" id="UP000054359"/>
    </source>
</evidence>
<dbReference type="InterPro" id="IPR018247">
    <property type="entry name" value="EF_Hand_1_Ca_BS"/>
</dbReference>
<feature type="domain" description="EF-hand" evidence="3">
    <location>
        <begin position="85"/>
        <end position="116"/>
    </location>
</feature>
<dbReference type="GO" id="GO:0005509">
    <property type="term" value="F:calcium ion binding"/>
    <property type="evidence" value="ECO:0007669"/>
    <property type="project" value="InterPro"/>
</dbReference>
<accession>A0A087TM72</accession>
<dbReference type="OMA" id="DKEHFAP"/>
<dbReference type="PROSITE" id="PS00018">
    <property type="entry name" value="EF_HAND_1"/>
    <property type="match status" value="1"/>
</dbReference>